<gene>
    <name evidence="2" type="ORF">ACFQZJ_03725</name>
</gene>
<proteinExistence type="predicted"/>
<dbReference type="EMBL" id="JBHTHY010000003">
    <property type="protein sequence ID" value="MFD0796556.1"/>
    <property type="molecule type" value="Genomic_DNA"/>
</dbReference>
<evidence type="ECO:0000313" key="2">
    <source>
        <dbReference type="EMBL" id="MFD0796556.1"/>
    </source>
</evidence>
<name>A0ABW3AZQ6_9FLAO</name>
<reference evidence="3" key="1">
    <citation type="journal article" date="2019" name="Int. J. Syst. Evol. Microbiol.">
        <title>The Global Catalogue of Microorganisms (GCM) 10K type strain sequencing project: providing services to taxonomists for standard genome sequencing and annotation.</title>
        <authorList>
            <consortium name="The Broad Institute Genomics Platform"/>
            <consortium name="The Broad Institute Genome Sequencing Center for Infectious Disease"/>
            <person name="Wu L."/>
            <person name="Ma J."/>
        </authorList>
    </citation>
    <scope>NUCLEOTIDE SEQUENCE [LARGE SCALE GENOMIC DNA]</scope>
    <source>
        <strain evidence="3">CCUG 61948</strain>
    </source>
</reference>
<organism evidence="2 3">
    <name type="scientific">Maribacter chungangensis</name>
    <dbReference type="NCBI Taxonomy" id="1069117"/>
    <lineage>
        <taxon>Bacteria</taxon>
        <taxon>Pseudomonadati</taxon>
        <taxon>Bacteroidota</taxon>
        <taxon>Flavobacteriia</taxon>
        <taxon>Flavobacteriales</taxon>
        <taxon>Flavobacteriaceae</taxon>
        <taxon>Maribacter</taxon>
    </lineage>
</organism>
<comment type="caution">
    <text evidence="2">The sequence shown here is derived from an EMBL/GenBank/DDBJ whole genome shotgun (WGS) entry which is preliminary data.</text>
</comment>
<evidence type="ECO:0000313" key="3">
    <source>
        <dbReference type="Proteomes" id="UP001597012"/>
    </source>
</evidence>
<feature type="signal peptide" evidence="1">
    <location>
        <begin position="1"/>
        <end position="37"/>
    </location>
</feature>
<feature type="chain" id="PRO_5045968386" evidence="1">
    <location>
        <begin position="38"/>
        <end position="276"/>
    </location>
</feature>
<sequence>MSKSMTLKRHRMVKPKNCFTGLILFLLVLSCSGVNNNADVTEKSSGISNENTDPLFANSIVSTNIDFITENDEDSFVNITYLGQYDKEMPDSRNDMLFDTNTYVFQANFSLGTSVEIWAHSDFESEATAKSFVDKLAGPLGKLPTLMRNKLSHVVLHKGDAGAFAEAEANFFVVYSDNIDLRISNNDFEETVFHESVHASLDSDYLNSTEWLSAQQNDKTFITQYAKENSDKEDLAESALFVYTILKHPGRLSSNTENWVKQHIPNRLKFIVALFE</sequence>
<evidence type="ECO:0000256" key="1">
    <source>
        <dbReference type="SAM" id="SignalP"/>
    </source>
</evidence>
<dbReference type="Proteomes" id="UP001597012">
    <property type="component" value="Unassembled WGS sequence"/>
</dbReference>
<protein>
    <submittedName>
        <fullName evidence="2">Uncharacterized protein</fullName>
    </submittedName>
</protein>
<keyword evidence="1" id="KW-0732">Signal</keyword>
<dbReference type="PROSITE" id="PS51257">
    <property type="entry name" value="PROKAR_LIPOPROTEIN"/>
    <property type="match status" value="1"/>
</dbReference>
<accession>A0ABW3AZQ6</accession>
<dbReference type="RefSeq" id="WP_379932408.1">
    <property type="nucleotide sequence ID" value="NZ_JBHTHY010000003.1"/>
</dbReference>
<keyword evidence="3" id="KW-1185">Reference proteome</keyword>